<feature type="region of interest" description="Disordered" evidence="1">
    <location>
        <begin position="99"/>
        <end position="164"/>
    </location>
</feature>
<proteinExistence type="predicted"/>
<feature type="region of interest" description="Disordered" evidence="1">
    <location>
        <begin position="251"/>
        <end position="272"/>
    </location>
</feature>
<dbReference type="EMBL" id="JAGMUX010000005">
    <property type="protein sequence ID" value="KAH7259009.1"/>
    <property type="molecule type" value="Genomic_DNA"/>
</dbReference>
<feature type="compositionally biased region" description="Acidic residues" evidence="1">
    <location>
        <begin position="10"/>
        <end position="20"/>
    </location>
</feature>
<dbReference type="OrthoDB" id="5063209at2759"/>
<dbReference type="GeneID" id="70226592"/>
<accession>A0A9P9HK01</accession>
<keyword evidence="3" id="KW-1185">Reference proteome</keyword>
<evidence type="ECO:0000256" key="1">
    <source>
        <dbReference type="SAM" id="MobiDB-lite"/>
    </source>
</evidence>
<dbReference type="AlphaFoldDB" id="A0A9P9HK01"/>
<name>A0A9P9HK01_FUSRE</name>
<evidence type="ECO:0000313" key="2">
    <source>
        <dbReference type="EMBL" id="KAH7259009.1"/>
    </source>
</evidence>
<gene>
    <name evidence="2" type="ORF">BKA55DRAFT_609803</name>
</gene>
<reference evidence="2" key="1">
    <citation type="journal article" date="2021" name="Nat. Commun.">
        <title>Genetic determinants of endophytism in the Arabidopsis root mycobiome.</title>
        <authorList>
            <person name="Mesny F."/>
            <person name="Miyauchi S."/>
            <person name="Thiergart T."/>
            <person name="Pickel B."/>
            <person name="Atanasova L."/>
            <person name="Karlsson M."/>
            <person name="Huettel B."/>
            <person name="Barry K.W."/>
            <person name="Haridas S."/>
            <person name="Chen C."/>
            <person name="Bauer D."/>
            <person name="Andreopoulos W."/>
            <person name="Pangilinan J."/>
            <person name="LaButti K."/>
            <person name="Riley R."/>
            <person name="Lipzen A."/>
            <person name="Clum A."/>
            <person name="Drula E."/>
            <person name="Henrissat B."/>
            <person name="Kohler A."/>
            <person name="Grigoriev I.V."/>
            <person name="Martin F.M."/>
            <person name="Hacquard S."/>
        </authorList>
    </citation>
    <scope>NUCLEOTIDE SEQUENCE</scope>
    <source>
        <strain evidence="2">MPI-CAGE-AT-0023</strain>
    </source>
</reference>
<dbReference type="Proteomes" id="UP000720189">
    <property type="component" value="Unassembled WGS sequence"/>
</dbReference>
<comment type="caution">
    <text evidence="2">The sequence shown here is derived from an EMBL/GenBank/DDBJ whole genome shotgun (WGS) entry which is preliminary data.</text>
</comment>
<feature type="region of interest" description="Disordered" evidence="1">
    <location>
        <begin position="1"/>
        <end position="26"/>
    </location>
</feature>
<dbReference type="RefSeq" id="XP_046051717.1">
    <property type="nucleotide sequence ID" value="XM_046196638.1"/>
</dbReference>
<feature type="compositionally biased region" description="Polar residues" evidence="1">
    <location>
        <begin position="154"/>
        <end position="164"/>
    </location>
</feature>
<protein>
    <submittedName>
        <fullName evidence="2">Uncharacterized protein</fullName>
    </submittedName>
</protein>
<sequence length="678" mass="76350">MKRPAYEHDDSLEDTQDDSEGGPGWKHAPIKRFQRCTITPKDCSWTFPDGHFMAGLGNTTPPLQHYDLYTPPTVPVYGMDAGIHKNIFYLRENLPLSPEMSRSSTPCSEELPPLVHSDLDPPPQSHDADSDEDSLPESLPESLPDYTEDISRPITPQSFDSGSTRRFASSDHSLFTSFAEPHFSSVFANKLTFTPDVSIWLKKTSSEIELKDALVGAEQQSLALEHSFLSDLPERARDRILSYCTPGTPACRSLESSSDNETEQDSSTSEAAYQGACSSHVNHYPVLPHPDIKKSSKSQTKHPAMEIDPYGFGMSNSNIASLPECVRARIMSFCTEPRDLMALIKSSPVFLQPFRLNRHAIVSQVTNSMRFRFGGDMPHSCLMAARLRNMDSKSADVRPEALKVRARRIITTALKLSHRGALLHPLYSLRLLMFISDTLDKTESLMTRYAHQASTNKLGVKKLGHSYISEGLALSQTERKRFMDAICLYDAYCTAFFSENAVSSHDDTALRQSFFEDDGVPDEIIKRFYSITLYLKNLYLDWLSVALMKKHHDHPVNGENPSLLAPSVKHIDPLINHFICSGPSVLRMLQDQRAPVRYDFLLRLLDRCETDAEYLRSITAVRGKGVKRSWAYSEMAGLTQQEVLTAQHFWDPGLVESMKATCHRRPTIETQVRRILDA</sequence>
<organism evidence="2 3">
    <name type="scientific">Fusarium redolens</name>
    <dbReference type="NCBI Taxonomy" id="48865"/>
    <lineage>
        <taxon>Eukaryota</taxon>
        <taxon>Fungi</taxon>
        <taxon>Dikarya</taxon>
        <taxon>Ascomycota</taxon>
        <taxon>Pezizomycotina</taxon>
        <taxon>Sordariomycetes</taxon>
        <taxon>Hypocreomycetidae</taxon>
        <taxon>Hypocreales</taxon>
        <taxon>Nectriaceae</taxon>
        <taxon>Fusarium</taxon>
        <taxon>Fusarium redolens species complex</taxon>
    </lineage>
</organism>
<evidence type="ECO:0000313" key="3">
    <source>
        <dbReference type="Proteomes" id="UP000720189"/>
    </source>
</evidence>